<evidence type="ECO:0000256" key="7">
    <source>
        <dbReference type="SAM" id="Phobius"/>
    </source>
</evidence>
<feature type="region of interest" description="Disordered" evidence="6">
    <location>
        <begin position="195"/>
        <end position="299"/>
    </location>
</feature>
<reference evidence="8" key="1">
    <citation type="submission" date="2022-08" db="UniProtKB">
        <authorList>
            <consortium name="EnsemblMetazoa"/>
        </authorList>
    </citation>
    <scope>IDENTIFICATION</scope>
    <source>
        <strain evidence="8">05x7-T-G4-1.051#20</strain>
    </source>
</reference>
<evidence type="ECO:0000256" key="3">
    <source>
        <dbReference type="ARBA" id="ARBA00022692"/>
    </source>
</evidence>
<evidence type="ECO:0000256" key="2">
    <source>
        <dbReference type="ARBA" id="ARBA00009565"/>
    </source>
</evidence>
<accession>A0A8W8L354</accession>
<keyword evidence="4 7" id="KW-1133">Transmembrane helix</keyword>
<dbReference type="AlphaFoldDB" id="A0A8W8L354"/>
<proteinExistence type="inferred from homology"/>
<feature type="transmembrane region" description="Helical" evidence="7">
    <location>
        <begin position="36"/>
        <end position="56"/>
    </location>
</feature>
<dbReference type="Pfam" id="PF04103">
    <property type="entry name" value="CD20"/>
    <property type="match status" value="1"/>
</dbReference>
<keyword evidence="9" id="KW-1185">Reference proteome</keyword>
<evidence type="ECO:0000256" key="5">
    <source>
        <dbReference type="ARBA" id="ARBA00023136"/>
    </source>
</evidence>
<evidence type="ECO:0000256" key="1">
    <source>
        <dbReference type="ARBA" id="ARBA00004141"/>
    </source>
</evidence>
<evidence type="ECO:0008006" key="10">
    <source>
        <dbReference type="Google" id="ProtNLM"/>
    </source>
</evidence>
<dbReference type="EnsemblMetazoa" id="G25691.2">
    <property type="protein sequence ID" value="G25691.2:cds"/>
    <property type="gene ID" value="G25691"/>
</dbReference>
<keyword evidence="3 7" id="KW-0812">Transmembrane</keyword>
<feature type="transmembrane region" description="Helical" evidence="7">
    <location>
        <begin position="146"/>
        <end position="176"/>
    </location>
</feature>
<comment type="similarity">
    <text evidence="2">Belongs to the MS4A family.</text>
</comment>
<feature type="compositionally biased region" description="Basic and acidic residues" evidence="6">
    <location>
        <begin position="263"/>
        <end position="278"/>
    </location>
</feature>
<keyword evidence="5 7" id="KW-0472">Membrane</keyword>
<dbReference type="EnsemblMetazoa" id="G25691.3">
    <property type="protein sequence ID" value="G25691.3:cds"/>
    <property type="gene ID" value="G25691"/>
</dbReference>
<dbReference type="OrthoDB" id="6115041at2759"/>
<protein>
    <recommendedName>
        <fullName evidence="10">Transmembrane protein</fullName>
    </recommendedName>
</protein>
<feature type="compositionally biased region" description="Polar residues" evidence="6">
    <location>
        <begin position="198"/>
        <end position="215"/>
    </location>
</feature>
<feature type="transmembrane region" description="Helical" evidence="7">
    <location>
        <begin position="108"/>
        <end position="134"/>
    </location>
</feature>
<dbReference type="OMA" id="ENDYRPY"/>
<sequence length="299" mass="33122">MEEKSKLRYTEIDGVETTDIENFPYSAIKALGAVQIGLGVTCLVLGLLDVFLYLFMDDDQLATAGDSTLMTLTIASSPIWCGLWFSVTGCMAACMNKRNKSNLNYFKMTFLVLSILCSALFAPVCCIINIAMAVLRHELEPTSYRWMVPILVAFFAFNELVFAIASASICCCCAPIRTTQVRVVMARQVDDSKDINSIGASGTNKSPESMDIFTTTDRHGRPLKASPPNETTDNFKSAEPQKVLIPPKGSTKKSPPAAPLDENDYRPYTKESSYDKMKRLVLPSSSFPRTEEIEPRDQF</sequence>
<dbReference type="EnsemblMetazoa" id="G25691.1">
    <property type="protein sequence ID" value="G25691.1:cds"/>
    <property type="gene ID" value="G25691"/>
</dbReference>
<feature type="transmembrane region" description="Helical" evidence="7">
    <location>
        <begin position="68"/>
        <end position="87"/>
    </location>
</feature>
<dbReference type="PANTHER" id="PTHR23320:SF130">
    <property type="entry name" value="TRANSMEMBRANE PROTEIN 212"/>
    <property type="match status" value="1"/>
</dbReference>
<feature type="compositionally biased region" description="Basic and acidic residues" evidence="6">
    <location>
        <begin position="289"/>
        <end position="299"/>
    </location>
</feature>
<dbReference type="InterPro" id="IPR030417">
    <property type="entry name" value="MS4A"/>
</dbReference>
<evidence type="ECO:0000313" key="9">
    <source>
        <dbReference type="Proteomes" id="UP000005408"/>
    </source>
</evidence>
<dbReference type="GO" id="GO:0016020">
    <property type="term" value="C:membrane"/>
    <property type="evidence" value="ECO:0007669"/>
    <property type="project" value="UniProtKB-SubCell"/>
</dbReference>
<evidence type="ECO:0000256" key="4">
    <source>
        <dbReference type="ARBA" id="ARBA00022989"/>
    </source>
</evidence>
<dbReference type="InterPro" id="IPR007237">
    <property type="entry name" value="CD20-like"/>
</dbReference>
<organism evidence="8 9">
    <name type="scientific">Magallana gigas</name>
    <name type="common">Pacific oyster</name>
    <name type="synonym">Crassostrea gigas</name>
    <dbReference type="NCBI Taxonomy" id="29159"/>
    <lineage>
        <taxon>Eukaryota</taxon>
        <taxon>Metazoa</taxon>
        <taxon>Spiralia</taxon>
        <taxon>Lophotrochozoa</taxon>
        <taxon>Mollusca</taxon>
        <taxon>Bivalvia</taxon>
        <taxon>Autobranchia</taxon>
        <taxon>Pteriomorphia</taxon>
        <taxon>Ostreida</taxon>
        <taxon>Ostreoidea</taxon>
        <taxon>Ostreidae</taxon>
        <taxon>Magallana</taxon>
    </lineage>
</organism>
<dbReference type="Proteomes" id="UP000005408">
    <property type="component" value="Unassembled WGS sequence"/>
</dbReference>
<dbReference type="PANTHER" id="PTHR23320">
    <property type="entry name" value="MEMBRANE-SPANNING 4-DOMAINS SUBFAMILY A MS4A -RELATED"/>
    <property type="match status" value="1"/>
</dbReference>
<evidence type="ECO:0000313" key="8">
    <source>
        <dbReference type="EnsemblMetazoa" id="G25691.3:cds"/>
    </source>
</evidence>
<comment type="subcellular location">
    <subcellularLocation>
        <location evidence="1">Membrane</location>
        <topology evidence="1">Multi-pass membrane protein</topology>
    </subcellularLocation>
</comment>
<name>A0A8W8L354_MAGGI</name>
<evidence type="ECO:0000256" key="6">
    <source>
        <dbReference type="SAM" id="MobiDB-lite"/>
    </source>
</evidence>